<feature type="domain" description="Exonuclease VII large subunit C-terminal" evidence="7">
    <location>
        <begin position="124"/>
        <end position="335"/>
    </location>
</feature>
<reference evidence="9 10" key="1">
    <citation type="submission" date="2016-11" db="EMBL/GenBank/DDBJ databases">
        <authorList>
            <person name="Jaros S."/>
            <person name="Januszkiewicz K."/>
            <person name="Wedrychowicz H."/>
        </authorList>
    </citation>
    <scope>NUCLEOTIDE SEQUENCE [LARGE SCALE GENOMIC DNA]</scope>
    <source>
        <strain evidence="9 10">DSM 6191</strain>
    </source>
</reference>
<dbReference type="InterPro" id="IPR020579">
    <property type="entry name" value="Exonuc_VII_lsu_C"/>
</dbReference>
<dbReference type="InterPro" id="IPR003753">
    <property type="entry name" value="Exonuc_VII_L"/>
</dbReference>
<dbReference type="AlphaFoldDB" id="A0A1M5YZX6"/>
<evidence type="ECO:0000256" key="5">
    <source>
        <dbReference type="HAMAP-Rule" id="MF_00378"/>
    </source>
</evidence>
<keyword evidence="3 5" id="KW-0378">Hydrolase</keyword>
<dbReference type="HAMAP" id="MF_00378">
    <property type="entry name" value="Exonuc_7_L"/>
    <property type="match status" value="1"/>
</dbReference>
<name>A0A1M5YZX6_9CLOT</name>
<dbReference type="GO" id="GO:0005737">
    <property type="term" value="C:cytoplasm"/>
    <property type="evidence" value="ECO:0007669"/>
    <property type="project" value="UniProtKB-SubCell"/>
</dbReference>
<dbReference type="EMBL" id="FQXU01000007">
    <property type="protein sequence ID" value="SHI17368.1"/>
    <property type="molecule type" value="Genomic_DNA"/>
</dbReference>
<feature type="domain" description="OB-fold nucleic acid binding" evidence="8">
    <location>
        <begin position="6"/>
        <end position="100"/>
    </location>
</feature>
<dbReference type="InterPro" id="IPR025824">
    <property type="entry name" value="OB-fold_nuc-bd_dom"/>
</dbReference>
<dbReference type="CDD" id="cd04489">
    <property type="entry name" value="ExoVII_LU_OBF"/>
    <property type="match status" value="1"/>
</dbReference>
<evidence type="ECO:0000256" key="3">
    <source>
        <dbReference type="ARBA" id="ARBA00022801"/>
    </source>
</evidence>
<dbReference type="RefSeq" id="WP_073019721.1">
    <property type="nucleotide sequence ID" value="NZ_FQXU01000007.1"/>
</dbReference>
<comment type="subunit">
    <text evidence="5">Heterooligomer composed of large and small subunits.</text>
</comment>
<organism evidence="9 10">
    <name type="scientific">Clostridium intestinale DSM 6191</name>
    <dbReference type="NCBI Taxonomy" id="1121320"/>
    <lineage>
        <taxon>Bacteria</taxon>
        <taxon>Bacillati</taxon>
        <taxon>Bacillota</taxon>
        <taxon>Clostridia</taxon>
        <taxon>Eubacteriales</taxon>
        <taxon>Clostridiaceae</taxon>
        <taxon>Clostridium</taxon>
    </lineage>
</organism>
<evidence type="ECO:0000259" key="7">
    <source>
        <dbReference type="Pfam" id="PF02601"/>
    </source>
</evidence>
<dbReference type="Pfam" id="PF02601">
    <property type="entry name" value="Exonuc_VII_L"/>
    <property type="match status" value="1"/>
</dbReference>
<keyword evidence="4 5" id="KW-0269">Exonuclease</keyword>
<dbReference type="PANTHER" id="PTHR30008">
    <property type="entry name" value="EXODEOXYRIBONUCLEASE 7 LARGE SUBUNIT"/>
    <property type="match status" value="1"/>
</dbReference>
<comment type="subcellular location">
    <subcellularLocation>
        <location evidence="5 6">Cytoplasm</location>
    </subcellularLocation>
</comment>
<comment type="similarity">
    <text evidence="5 6">Belongs to the XseA family.</text>
</comment>
<dbReference type="EC" id="3.1.11.6" evidence="5"/>
<dbReference type="GO" id="GO:0008855">
    <property type="term" value="F:exodeoxyribonuclease VII activity"/>
    <property type="evidence" value="ECO:0007669"/>
    <property type="project" value="UniProtKB-UniRule"/>
</dbReference>
<evidence type="ECO:0000256" key="6">
    <source>
        <dbReference type="RuleBase" id="RU004355"/>
    </source>
</evidence>
<keyword evidence="2 5" id="KW-0540">Nuclease</keyword>
<evidence type="ECO:0000256" key="1">
    <source>
        <dbReference type="ARBA" id="ARBA00022490"/>
    </source>
</evidence>
<evidence type="ECO:0000259" key="8">
    <source>
        <dbReference type="Pfam" id="PF13742"/>
    </source>
</evidence>
<comment type="function">
    <text evidence="5">Bidirectionally degrades single-stranded DNA into large acid-insoluble oligonucleotides, which are then degraded further into small acid-soluble oligonucleotides.</text>
</comment>
<dbReference type="GO" id="GO:0003676">
    <property type="term" value="F:nucleic acid binding"/>
    <property type="evidence" value="ECO:0007669"/>
    <property type="project" value="InterPro"/>
</dbReference>
<evidence type="ECO:0000313" key="10">
    <source>
        <dbReference type="Proteomes" id="UP000184241"/>
    </source>
</evidence>
<proteinExistence type="inferred from homology"/>
<protein>
    <recommendedName>
        <fullName evidence="5">Exodeoxyribonuclease 7 large subunit</fullName>
        <ecNumber evidence="5">3.1.11.6</ecNumber>
    </recommendedName>
    <alternativeName>
        <fullName evidence="5">Exodeoxyribonuclease VII large subunit</fullName>
        <shortName evidence="5">Exonuclease VII large subunit</shortName>
    </alternativeName>
</protein>
<dbReference type="NCBIfam" id="TIGR00237">
    <property type="entry name" value="xseA"/>
    <property type="match status" value="1"/>
</dbReference>
<dbReference type="Pfam" id="PF13742">
    <property type="entry name" value="tRNA_anti_2"/>
    <property type="match status" value="1"/>
</dbReference>
<sequence length="398" mass="45039">MKMKVLKVTEVNSYIKRIFDNDFILSNLSVEGEISNLKYHSSGHIYFSLKDENSKINCVMFKSDAMSVDFKLADGIKIIVKCRLSNYVKDGSYQLYIKEISESGLGSLHIQFENLKKKLNEEGLFSEDHKKAIPKFIRTLGVITSPTGAAIKDIINVTKRRNDNVDIIIYPALVQGAEAYKTLISGIQYFNKTKNVDAIIIGRGGGSLEELWAFNDESLAREIYKSKIPVISAVGHEVDFTICDFVADIRAATPSSAAEIAIVTKESLREELFNIKSMLSKSINKKLDKEKNNLNNIKRFLHINSPQNIIINSYNTIDGLKWRLNKTLKTKIDIEKEIIFRYNKLLQANNPISILDKGFSVIKDSKGNTIKSKEDLKDGVYEIILKDGIEKRKINTLD</sequence>
<evidence type="ECO:0000256" key="2">
    <source>
        <dbReference type="ARBA" id="ARBA00022722"/>
    </source>
</evidence>
<dbReference type="PANTHER" id="PTHR30008:SF0">
    <property type="entry name" value="EXODEOXYRIBONUCLEASE 7 LARGE SUBUNIT"/>
    <property type="match status" value="1"/>
</dbReference>
<accession>A0A1M5YZX6</accession>
<comment type="catalytic activity">
    <reaction evidence="5 6">
        <text>Exonucleolytic cleavage in either 5'- to 3'- or 3'- to 5'-direction to yield nucleoside 5'-phosphates.</text>
        <dbReference type="EC" id="3.1.11.6"/>
    </reaction>
</comment>
<dbReference type="GO" id="GO:0009318">
    <property type="term" value="C:exodeoxyribonuclease VII complex"/>
    <property type="evidence" value="ECO:0007669"/>
    <property type="project" value="UniProtKB-UniRule"/>
</dbReference>
<dbReference type="GO" id="GO:0006308">
    <property type="term" value="P:DNA catabolic process"/>
    <property type="evidence" value="ECO:0007669"/>
    <property type="project" value="UniProtKB-UniRule"/>
</dbReference>
<gene>
    <name evidence="5" type="primary">xseA</name>
    <name evidence="9" type="ORF">SAMN02745941_02376</name>
</gene>
<evidence type="ECO:0000256" key="4">
    <source>
        <dbReference type="ARBA" id="ARBA00022839"/>
    </source>
</evidence>
<dbReference type="Proteomes" id="UP000184241">
    <property type="component" value="Unassembled WGS sequence"/>
</dbReference>
<keyword evidence="1 5" id="KW-0963">Cytoplasm</keyword>
<evidence type="ECO:0000313" key="9">
    <source>
        <dbReference type="EMBL" id="SHI17368.1"/>
    </source>
</evidence>